<comment type="caution">
    <text evidence="4">The sequence shown here is derived from an EMBL/GenBank/DDBJ whole genome shotgun (WGS) entry which is preliminary data.</text>
</comment>
<evidence type="ECO:0000256" key="1">
    <source>
        <dbReference type="ARBA" id="ARBA00022801"/>
    </source>
</evidence>
<evidence type="ECO:0000313" key="5">
    <source>
        <dbReference type="Proteomes" id="UP001500755"/>
    </source>
</evidence>
<dbReference type="InterPro" id="IPR029058">
    <property type="entry name" value="AB_hydrolase_fold"/>
</dbReference>
<sequence>MGPADTDIHTPLRIVRPDAEVAVLLLHGITGSPFVWKELARSVAEELPVTVSVPLLPGHGTRWQDLARRGYDDWYFHAREELERLRASHERVVVAGLSMGGALALDLAARTDAVDALVLVNPAVFVDDPLAFALPVLGRFVPSVRAIGNDIALPGVTEHAYARTPVRAVASLHRAQRGLRERLWAVEAPVTLCLSSTDNVVGPRSAAYLRSHLPRRPREIVLRRSRHVATLDHDAAAIGDALRAAVGNDPQPDATVVPHHDGRSPAQ</sequence>
<dbReference type="EMBL" id="BAAANO010000018">
    <property type="protein sequence ID" value="GAA2009193.1"/>
    <property type="molecule type" value="Genomic_DNA"/>
</dbReference>
<feature type="region of interest" description="Disordered" evidence="2">
    <location>
        <begin position="245"/>
        <end position="267"/>
    </location>
</feature>
<dbReference type="InterPro" id="IPR000073">
    <property type="entry name" value="AB_hydrolase_1"/>
</dbReference>
<organism evidence="4 5">
    <name type="scientific">Brevibacterium samyangense</name>
    <dbReference type="NCBI Taxonomy" id="366888"/>
    <lineage>
        <taxon>Bacteria</taxon>
        <taxon>Bacillati</taxon>
        <taxon>Actinomycetota</taxon>
        <taxon>Actinomycetes</taxon>
        <taxon>Micrococcales</taxon>
        <taxon>Brevibacteriaceae</taxon>
        <taxon>Brevibacterium</taxon>
    </lineage>
</organism>
<dbReference type="PIRSF" id="PIRSF017388">
    <property type="entry name" value="Esterase_lipase"/>
    <property type="match status" value="1"/>
</dbReference>
<evidence type="ECO:0000313" key="4">
    <source>
        <dbReference type="EMBL" id="GAA2009193.1"/>
    </source>
</evidence>
<protein>
    <submittedName>
        <fullName evidence="4">Alpha/beta fold hydrolase</fullName>
    </submittedName>
</protein>
<keyword evidence="5" id="KW-1185">Reference proteome</keyword>
<gene>
    <name evidence="4" type="ORF">GCM10009755_19720</name>
</gene>
<dbReference type="PANTHER" id="PTHR43798">
    <property type="entry name" value="MONOACYLGLYCEROL LIPASE"/>
    <property type="match status" value="1"/>
</dbReference>
<proteinExistence type="predicted"/>
<dbReference type="RefSeq" id="WP_344309237.1">
    <property type="nucleotide sequence ID" value="NZ_BAAANO010000018.1"/>
</dbReference>
<evidence type="ECO:0000256" key="2">
    <source>
        <dbReference type="SAM" id="MobiDB-lite"/>
    </source>
</evidence>
<keyword evidence="1 4" id="KW-0378">Hydrolase</keyword>
<feature type="compositionally biased region" description="Basic and acidic residues" evidence="2">
    <location>
        <begin position="258"/>
        <end position="267"/>
    </location>
</feature>
<accession>A0ABN2TIS1</accession>
<dbReference type="InterPro" id="IPR012354">
    <property type="entry name" value="Esterase_lipase"/>
</dbReference>
<dbReference type="InterPro" id="IPR050266">
    <property type="entry name" value="AB_hydrolase_sf"/>
</dbReference>
<evidence type="ECO:0000259" key="3">
    <source>
        <dbReference type="Pfam" id="PF12697"/>
    </source>
</evidence>
<dbReference type="Pfam" id="PF12697">
    <property type="entry name" value="Abhydrolase_6"/>
    <property type="match status" value="1"/>
</dbReference>
<dbReference type="GO" id="GO:0016787">
    <property type="term" value="F:hydrolase activity"/>
    <property type="evidence" value="ECO:0007669"/>
    <property type="project" value="UniProtKB-KW"/>
</dbReference>
<feature type="domain" description="AB hydrolase-1" evidence="3">
    <location>
        <begin position="23"/>
        <end position="236"/>
    </location>
</feature>
<dbReference type="PANTHER" id="PTHR43798:SF31">
    <property type="entry name" value="AB HYDROLASE SUPERFAMILY PROTEIN YCLE"/>
    <property type="match status" value="1"/>
</dbReference>
<name>A0ABN2TIS1_9MICO</name>
<reference evidence="4 5" key="1">
    <citation type="journal article" date="2019" name="Int. J. Syst. Evol. Microbiol.">
        <title>The Global Catalogue of Microorganisms (GCM) 10K type strain sequencing project: providing services to taxonomists for standard genome sequencing and annotation.</title>
        <authorList>
            <consortium name="The Broad Institute Genomics Platform"/>
            <consortium name="The Broad Institute Genome Sequencing Center for Infectious Disease"/>
            <person name="Wu L."/>
            <person name="Ma J."/>
        </authorList>
    </citation>
    <scope>NUCLEOTIDE SEQUENCE [LARGE SCALE GENOMIC DNA]</scope>
    <source>
        <strain evidence="4 5">JCM 14546</strain>
    </source>
</reference>
<dbReference type="Gene3D" id="3.40.50.1820">
    <property type="entry name" value="alpha/beta hydrolase"/>
    <property type="match status" value="1"/>
</dbReference>
<dbReference type="SUPFAM" id="SSF53474">
    <property type="entry name" value="alpha/beta-Hydrolases"/>
    <property type="match status" value="1"/>
</dbReference>
<dbReference type="Proteomes" id="UP001500755">
    <property type="component" value="Unassembled WGS sequence"/>
</dbReference>